<evidence type="ECO:0000256" key="1">
    <source>
        <dbReference type="SAM" id="Phobius"/>
    </source>
</evidence>
<feature type="transmembrane region" description="Helical" evidence="1">
    <location>
        <begin position="105"/>
        <end position="122"/>
    </location>
</feature>
<proteinExistence type="predicted"/>
<dbReference type="Proteomes" id="UP000185663">
    <property type="component" value="Chromosome I"/>
</dbReference>
<sequence length="426" mass="44836">MRARWASARESFWFLPTALGVSAMVLAQLLVAFDRLLVSKGLTDLPLLDQLSASGGRAILTAIAGSVLTVAATSFSITISVMATTSSAYGPRLVRNFMADRANQLVLAVFTSTFLYSLVVLLSVRDQQDGDSAFVPTVAVHVAVILAVLNVAFLVFFIHHIALSVQVTTLQTSVRNELVRVVGQVYEDTEGRGAAVPSAEDGRVVESDGAGYVQYVDVAALRRAAKSADSVVTVLAGPGDHVAGEPLARVVGVADDDVDSAVRGAVTLGSARTPTQDVRFAVQQLTEMAVRALSPGTNDPYTAASAFDGLAAGLCRAVQAAPVARGCLDDEGELRVVMPWPGVELLIDDVLVAVRTYALGSPVALHAAIGLVERMEDCAERVTVRSVLSEQVRELRGAYDATEPLDADAQPVRARLDAVSAKLAVV</sequence>
<keyword evidence="1" id="KW-1133">Transmembrane helix</keyword>
<accession>A0A1H1NQ86</accession>
<dbReference type="STRING" id="545619.SAMN04489860_0593"/>
<dbReference type="InterPro" id="IPR018723">
    <property type="entry name" value="DUF2254_membrane"/>
</dbReference>
<evidence type="ECO:0000313" key="3">
    <source>
        <dbReference type="Proteomes" id="UP000185663"/>
    </source>
</evidence>
<name>A0A1H1NQ86_9CELL</name>
<keyword evidence="1" id="KW-0812">Transmembrane</keyword>
<feature type="transmembrane region" description="Helical" evidence="1">
    <location>
        <begin position="12"/>
        <end position="38"/>
    </location>
</feature>
<dbReference type="RefSeq" id="WP_083371523.1">
    <property type="nucleotide sequence ID" value="NZ_LT629776.1"/>
</dbReference>
<organism evidence="2 3">
    <name type="scientific">Paraoerskovia marina</name>
    <dbReference type="NCBI Taxonomy" id="545619"/>
    <lineage>
        <taxon>Bacteria</taxon>
        <taxon>Bacillati</taxon>
        <taxon>Actinomycetota</taxon>
        <taxon>Actinomycetes</taxon>
        <taxon>Micrococcales</taxon>
        <taxon>Cellulomonadaceae</taxon>
        <taxon>Paraoerskovia</taxon>
    </lineage>
</organism>
<keyword evidence="1" id="KW-0472">Membrane</keyword>
<keyword evidence="3" id="KW-1185">Reference proteome</keyword>
<dbReference type="EMBL" id="LT629776">
    <property type="protein sequence ID" value="SDS01157.1"/>
    <property type="molecule type" value="Genomic_DNA"/>
</dbReference>
<dbReference type="OrthoDB" id="2955631at2"/>
<dbReference type="Pfam" id="PF10011">
    <property type="entry name" value="DUF2254"/>
    <property type="match status" value="1"/>
</dbReference>
<dbReference type="eggNOG" id="COG4325">
    <property type="taxonomic scope" value="Bacteria"/>
</dbReference>
<reference evidence="2 3" key="1">
    <citation type="submission" date="2016-10" db="EMBL/GenBank/DDBJ databases">
        <authorList>
            <person name="de Groot N.N."/>
        </authorList>
    </citation>
    <scope>NUCLEOTIDE SEQUENCE [LARGE SCALE GENOMIC DNA]</scope>
    <source>
        <strain evidence="2 3">DSM 22126</strain>
    </source>
</reference>
<evidence type="ECO:0000313" key="2">
    <source>
        <dbReference type="EMBL" id="SDS01157.1"/>
    </source>
</evidence>
<gene>
    <name evidence="2" type="ORF">SAMN04489860_0593</name>
</gene>
<feature type="transmembrane region" description="Helical" evidence="1">
    <location>
        <begin position="58"/>
        <end position="84"/>
    </location>
</feature>
<dbReference type="AlphaFoldDB" id="A0A1H1NQ86"/>
<feature type="transmembrane region" description="Helical" evidence="1">
    <location>
        <begin position="134"/>
        <end position="158"/>
    </location>
</feature>
<protein>
    <submittedName>
        <fullName evidence="2">Uncharacterized membrane protein</fullName>
    </submittedName>
</protein>